<reference evidence="1 2" key="1">
    <citation type="submission" date="2017-07" db="EMBL/GenBank/DDBJ databases">
        <title>Characterization of ecologically diverse viruses infecting co-occurring strains of cosmopolitan hyperhalophilic Bacteroidetes.</title>
        <authorList>
            <person name="Villamor J."/>
            <person name="Ramos-Barbero M.D."/>
            <person name="Gonzalez-Torres P."/>
            <person name="Gabaldon T."/>
            <person name="Rollesso-Mora R."/>
            <person name="Meseguer I."/>
            <person name="Martinez-Garcia M."/>
            <person name="Santos F."/>
            <person name="Anton J."/>
        </authorList>
    </citation>
    <scope>NUCLEOTIDE SEQUENCE [LARGE SCALE GENOMIC DNA]</scope>
</reference>
<sequence>MPIDFDNADNAALRRDTLAHALPEFDGERAREYAAELMELADALHSLQEKYCSDPNWSPADARAEESKMDRVRDILDAAGRPTPFLNGDPRGYAVKFQPDETPEDWPFVDFGGFGYIPDGDR</sequence>
<dbReference type="GeneID" id="40236212"/>
<dbReference type="RefSeq" id="YP_009639420.1">
    <property type="nucleotide sequence ID" value="NC_042349.1"/>
</dbReference>
<organism evidence="1 2">
    <name type="scientific">Salinibacter phage M8CC-19</name>
    <dbReference type="NCBI Taxonomy" id="2681613"/>
    <lineage>
        <taxon>Viruses</taxon>
        <taxon>Duplodnaviria</taxon>
        <taxon>Heunggongvirae</taxon>
        <taxon>Uroviricota</taxon>
        <taxon>Caudoviricetes</taxon>
        <taxon>Kryptosalinivirus</taxon>
        <taxon>Kryptosalinivirus M8CC19</taxon>
    </lineage>
</organism>
<accession>A0A2I6UG83</accession>
<dbReference type="Proteomes" id="UP000241693">
    <property type="component" value="Segment"/>
</dbReference>
<evidence type="ECO:0000313" key="2">
    <source>
        <dbReference type="Proteomes" id="UP000241693"/>
    </source>
</evidence>
<keyword evidence="2" id="KW-1185">Reference proteome</keyword>
<evidence type="ECO:0000313" key="1">
    <source>
        <dbReference type="EMBL" id="AUO78994.1"/>
    </source>
</evidence>
<dbReference type="KEGG" id="vg:40236212"/>
<dbReference type="EMBL" id="MF580956">
    <property type="protein sequence ID" value="AUO78994.1"/>
    <property type="molecule type" value="Genomic_DNA"/>
</dbReference>
<proteinExistence type="predicted"/>
<name>A0A2I6UG83_9CAUD</name>
<protein>
    <submittedName>
        <fullName evidence="1">Uncharacterized protein</fullName>
    </submittedName>
</protein>